<evidence type="ECO:0000313" key="2">
    <source>
        <dbReference type="Proteomes" id="UP001150581"/>
    </source>
</evidence>
<organism evidence="1 2">
    <name type="scientific">Kickxella alabastrina</name>
    <dbReference type="NCBI Taxonomy" id="61397"/>
    <lineage>
        <taxon>Eukaryota</taxon>
        <taxon>Fungi</taxon>
        <taxon>Fungi incertae sedis</taxon>
        <taxon>Zoopagomycota</taxon>
        <taxon>Kickxellomycotina</taxon>
        <taxon>Kickxellomycetes</taxon>
        <taxon>Kickxellales</taxon>
        <taxon>Kickxellaceae</taxon>
        <taxon>Kickxella</taxon>
    </lineage>
</organism>
<name>A0ACC1I3M6_9FUNG</name>
<evidence type="ECO:0000313" key="1">
    <source>
        <dbReference type="EMBL" id="KAJ1887096.1"/>
    </source>
</evidence>
<comment type="caution">
    <text evidence="1">The sequence shown here is derived from an EMBL/GenBank/DDBJ whole genome shotgun (WGS) entry which is preliminary data.</text>
</comment>
<gene>
    <name evidence="1" type="ORF">LPJ66_009298</name>
</gene>
<keyword evidence="2" id="KW-1185">Reference proteome</keyword>
<feature type="non-terminal residue" evidence="1">
    <location>
        <position position="108"/>
    </location>
</feature>
<accession>A0ACC1I3M6</accession>
<reference evidence="1" key="1">
    <citation type="submission" date="2022-07" db="EMBL/GenBank/DDBJ databases">
        <title>Phylogenomic reconstructions and comparative analyses of Kickxellomycotina fungi.</title>
        <authorList>
            <person name="Reynolds N.K."/>
            <person name="Stajich J.E."/>
            <person name="Barry K."/>
            <person name="Grigoriev I.V."/>
            <person name="Crous P."/>
            <person name="Smith M.E."/>
        </authorList>
    </citation>
    <scope>NUCLEOTIDE SEQUENCE</scope>
    <source>
        <strain evidence="1">Benny 63K</strain>
    </source>
</reference>
<dbReference type="Proteomes" id="UP001150581">
    <property type="component" value="Unassembled WGS sequence"/>
</dbReference>
<dbReference type="EMBL" id="JANBPG010002086">
    <property type="protein sequence ID" value="KAJ1887096.1"/>
    <property type="molecule type" value="Genomic_DNA"/>
</dbReference>
<protein>
    <submittedName>
        <fullName evidence="1">Uncharacterized protein</fullName>
    </submittedName>
</protein>
<proteinExistence type="predicted"/>
<sequence>MKFLCVLATTIALTTTCIQALSAKEKTALTSFDSKYHLGEHTIDELISELSEYTTNADLKNITPLFKTSKTSASESLNKYIKEISKDSEVKMGAAYANKFMMLEQCVD</sequence>